<evidence type="ECO:0000256" key="2">
    <source>
        <dbReference type="ARBA" id="ARBA00006275"/>
    </source>
</evidence>
<reference evidence="8 9" key="1">
    <citation type="submission" date="2016-04" db="EMBL/GenBank/DDBJ databases">
        <title>Complete Genome Sequence of Chryseobacterium sp. IHBB 10212.</title>
        <authorList>
            <person name="Pal M."/>
            <person name="Swarnkar M.K."/>
            <person name="Kaushal K."/>
            <person name="Chhibber S."/>
            <person name="Singh A.K."/>
            <person name="Gulati A."/>
        </authorList>
    </citation>
    <scope>NUCLEOTIDE SEQUENCE [LARGE SCALE GENOMIC DNA]</scope>
    <source>
        <strain evidence="8 9">IHBB 10212</strain>
    </source>
</reference>
<evidence type="ECO:0000313" key="9">
    <source>
        <dbReference type="Proteomes" id="UP000077824"/>
    </source>
</evidence>
<proteinExistence type="inferred from homology"/>
<dbReference type="EMBL" id="CP015199">
    <property type="protein sequence ID" value="ANF50302.1"/>
    <property type="molecule type" value="Genomic_DNA"/>
</dbReference>
<evidence type="ECO:0008006" key="10">
    <source>
        <dbReference type="Google" id="ProtNLM"/>
    </source>
</evidence>
<dbReference type="Pfam" id="PF07980">
    <property type="entry name" value="SusD_RagB"/>
    <property type="match status" value="1"/>
</dbReference>
<dbReference type="PROSITE" id="PS51257">
    <property type="entry name" value="PROKAR_LIPOPROTEIN"/>
    <property type="match status" value="1"/>
</dbReference>
<accession>A0A172XTY4</accession>
<dbReference type="Pfam" id="PF14322">
    <property type="entry name" value="SusD-like_3"/>
    <property type="match status" value="1"/>
</dbReference>
<keyword evidence="5" id="KW-0998">Cell outer membrane</keyword>
<dbReference type="InterPro" id="IPR033985">
    <property type="entry name" value="SusD-like_N"/>
</dbReference>
<dbReference type="InterPro" id="IPR011990">
    <property type="entry name" value="TPR-like_helical_dom_sf"/>
</dbReference>
<evidence type="ECO:0000256" key="3">
    <source>
        <dbReference type="ARBA" id="ARBA00022729"/>
    </source>
</evidence>
<dbReference type="STRING" id="1685010.A0O34_07130"/>
<evidence type="ECO:0000256" key="5">
    <source>
        <dbReference type="ARBA" id="ARBA00023237"/>
    </source>
</evidence>
<evidence type="ECO:0000256" key="1">
    <source>
        <dbReference type="ARBA" id="ARBA00004442"/>
    </source>
</evidence>
<organism evidence="8 9">
    <name type="scientific">Chryseobacterium glaciei</name>
    <dbReference type="NCBI Taxonomy" id="1685010"/>
    <lineage>
        <taxon>Bacteria</taxon>
        <taxon>Pseudomonadati</taxon>
        <taxon>Bacteroidota</taxon>
        <taxon>Flavobacteriia</taxon>
        <taxon>Flavobacteriales</taxon>
        <taxon>Weeksellaceae</taxon>
        <taxon>Chryseobacterium group</taxon>
        <taxon>Chryseobacterium</taxon>
    </lineage>
</organism>
<keyword evidence="9" id="KW-1185">Reference proteome</keyword>
<evidence type="ECO:0000313" key="8">
    <source>
        <dbReference type="EMBL" id="ANF50302.1"/>
    </source>
</evidence>
<keyword evidence="4" id="KW-0472">Membrane</keyword>
<feature type="domain" description="SusD-like N-terminal" evidence="7">
    <location>
        <begin position="86"/>
        <end position="222"/>
    </location>
</feature>
<feature type="domain" description="RagB/SusD" evidence="6">
    <location>
        <begin position="310"/>
        <end position="456"/>
    </location>
</feature>
<dbReference type="RefSeq" id="WP_066753057.1">
    <property type="nucleotide sequence ID" value="NZ_CP015199.1"/>
</dbReference>
<sequence>MKINIYISLAIVLLSFLSCKKFIEVDPPSNKVVSETVFTTDATATAAINGMFSTFANGSSSDFPSGGSTIYLGMYSDELKTTLTTASVIEFQDSKLSTTNSVVNLNFWRKAYNLINIANSCISGLEKSQITPQLRAQLLGEAYFVRSFCYWNLVTLFGDVPLVTNVGDYNNVAQMPRTPSDVVIARVLADLSESKSRLKAAYPSAGRFRPNYFTVLAMLSRVHTYLGNWNDALVSSNDVIGSPMYQMEADLNKVFLIGSTEAVWQAISDVEGNNSTEGAVLVPNTPVTTIPQYVLQQSLIDSFETLDKRKTSWMNNKRVAGNIYTYPYKYKVRFNVEKTECQMMLRLAEVYLNRAEAKAHLNDPTALDDLNKVHNRAGLVSLAGLSGQSLIDAILKERRFEFFAESGLRWHDLKRTGQLNAVIGALKPSWSTNAKLFPIPEAEILVAPNLIQNPGYN</sequence>
<protein>
    <recommendedName>
        <fullName evidence="10">Carbohydrate-binding protein SusD</fullName>
    </recommendedName>
</protein>
<evidence type="ECO:0000259" key="6">
    <source>
        <dbReference type="Pfam" id="PF07980"/>
    </source>
</evidence>
<dbReference type="SUPFAM" id="SSF48452">
    <property type="entry name" value="TPR-like"/>
    <property type="match status" value="1"/>
</dbReference>
<dbReference type="GO" id="GO:0009279">
    <property type="term" value="C:cell outer membrane"/>
    <property type="evidence" value="ECO:0007669"/>
    <property type="project" value="UniProtKB-SubCell"/>
</dbReference>
<dbReference type="CDD" id="cd08977">
    <property type="entry name" value="SusD"/>
    <property type="match status" value="1"/>
</dbReference>
<dbReference type="OrthoDB" id="621570at2"/>
<dbReference type="Proteomes" id="UP000077824">
    <property type="component" value="Chromosome"/>
</dbReference>
<keyword evidence="3" id="KW-0732">Signal</keyword>
<evidence type="ECO:0000259" key="7">
    <source>
        <dbReference type="Pfam" id="PF14322"/>
    </source>
</evidence>
<dbReference type="KEGG" id="chh:A0O34_07130"/>
<dbReference type="AlphaFoldDB" id="A0A172XTY4"/>
<dbReference type="Gene3D" id="1.25.40.390">
    <property type="match status" value="1"/>
</dbReference>
<comment type="subcellular location">
    <subcellularLocation>
        <location evidence="1">Cell outer membrane</location>
    </subcellularLocation>
</comment>
<name>A0A172XTY4_9FLAO</name>
<dbReference type="InterPro" id="IPR012944">
    <property type="entry name" value="SusD_RagB_dom"/>
</dbReference>
<gene>
    <name evidence="8" type="ORF">A0O34_07130</name>
</gene>
<evidence type="ECO:0000256" key="4">
    <source>
        <dbReference type="ARBA" id="ARBA00023136"/>
    </source>
</evidence>
<comment type="similarity">
    <text evidence="2">Belongs to the SusD family.</text>
</comment>